<dbReference type="PANTHER" id="PTHR36974">
    <property type="entry name" value="MEMBRANE PROTEIN-RELATED"/>
    <property type="match status" value="1"/>
</dbReference>
<comment type="caution">
    <text evidence="3">The sequence shown here is derived from an EMBL/GenBank/DDBJ whole genome shotgun (WGS) entry which is preliminary data.</text>
</comment>
<proteinExistence type="predicted"/>
<evidence type="ECO:0000256" key="2">
    <source>
        <dbReference type="SAM" id="SignalP"/>
    </source>
</evidence>
<dbReference type="AlphaFoldDB" id="A0A9N8EW05"/>
<protein>
    <submittedName>
        <fullName evidence="3">Uncharacterized protein</fullName>
    </submittedName>
</protein>
<dbReference type="Proteomes" id="UP001153069">
    <property type="component" value="Unassembled WGS sequence"/>
</dbReference>
<keyword evidence="1" id="KW-0812">Transmembrane</keyword>
<keyword evidence="1" id="KW-0472">Membrane</keyword>
<dbReference type="EMBL" id="CAICTM010002159">
    <property type="protein sequence ID" value="CAB9528167.1"/>
    <property type="molecule type" value="Genomic_DNA"/>
</dbReference>
<feature type="transmembrane region" description="Helical" evidence="1">
    <location>
        <begin position="86"/>
        <end position="112"/>
    </location>
</feature>
<keyword evidence="2" id="KW-0732">Signal</keyword>
<accession>A0A9N8EW05</accession>
<evidence type="ECO:0000313" key="4">
    <source>
        <dbReference type="Proteomes" id="UP001153069"/>
    </source>
</evidence>
<keyword evidence="1" id="KW-1133">Transmembrane helix</keyword>
<reference evidence="3" key="1">
    <citation type="submission" date="2020-06" db="EMBL/GenBank/DDBJ databases">
        <authorList>
            <consortium name="Plant Systems Biology data submission"/>
        </authorList>
    </citation>
    <scope>NUCLEOTIDE SEQUENCE</scope>
    <source>
        <strain evidence="3">D6</strain>
    </source>
</reference>
<feature type="transmembrane region" description="Helical" evidence="1">
    <location>
        <begin position="182"/>
        <end position="202"/>
    </location>
</feature>
<evidence type="ECO:0000256" key="1">
    <source>
        <dbReference type="SAM" id="Phobius"/>
    </source>
</evidence>
<feature type="chain" id="PRO_5040477100" evidence="2">
    <location>
        <begin position="25"/>
        <end position="265"/>
    </location>
</feature>
<gene>
    <name evidence="3" type="ORF">SEMRO_2161_G317150.1</name>
</gene>
<dbReference type="OrthoDB" id="533393at2759"/>
<keyword evidence="4" id="KW-1185">Reference proteome</keyword>
<feature type="signal peptide" evidence="2">
    <location>
        <begin position="1"/>
        <end position="24"/>
    </location>
</feature>
<evidence type="ECO:0000313" key="3">
    <source>
        <dbReference type="EMBL" id="CAB9528167.1"/>
    </source>
</evidence>
<feature type="transmembrane region" description="Helical" evidence="1">
    <location>
        <begin position="124"/>
        <end position="144"/>
    </location>
</feature>
<name>A0A9N8EW05_9STRA</name>
<dbReference type="PANTHER" id="PTHR36974:SF1">
    <property type="entry name" value="DOXX FAMILY MEMBRANE PROTEIN"/>
    <property type="match status" value="1"/>
</dbReference>
<feature type="transmembrane region" description="Helical" evidence="1">
    <location>
        <begin position="209"/>
        <end position="226"/>
    </location>
</feature>
<organism evidence="3 4">
    <name type="scientific">Seminavis robusta</name>
    <dbReference type="NCBI Taxonomy" id="568900"/>
    <lineage>
        <taxon>Eukaryota</taxon>
        <taxon>Sar</taxon>
        <taxon>Stramenopiles</taxon>
        <taxon>Ochrophyta</taxon>
        <taxon>Bacillariophyta</taxon>
        <taxon>Bacillariophyceae</taxon>
        <taxon>Bacillariophycidae</taxon>
        <taxon>Naviculales</taxon>
        <taxon>Naviculaceae</taxon>
        <taxon>Seminavis</taxon>
    </lineage>
</organism>
<sequence>MKSYCRSSAVLVAAFASNISGAAAFSASHTPGLSQIGTRIRRQPTWQAASVWLKAQNDETTTAVEEIPRPDPSILLSARDDTQQQLGFAGICAGIALGTVVVIQLLGFAEAILPNGWYELWRDYTWPVPMGVIFLAAGVSHFAISEAYCSIVPPKGTWGGLWQIPAPGADKLDLSYEEFHCYWSGAAEIGGGLGLIAGGLGVLPVQIPAFLLGLLTAAITPANIYMFTHDAQMAGAPSVPYPWGHVGRFGLQCVLLAIFFKLTFQ</sequence>